<dbReference type="EMBL" id="JADEXP010000021">
    <property type="protein sequence ID" value="MBE9065865.1"/>
    <property type="molecule type" value="Genomic_DNA"/>
</dbReference>
<comment type="caution">
    <text evidence="1">The sequence shown here is derived from an EMBL/GenBank/DDBJ whole genome shotgun (WGS) entry which is preliminary data.</text>
</comment>
<evidence type="ECO:0000313" key="1">
    <source>
        <dbReference type="EMBL" id="MBE9065865.1"/>
    </source>
</evidence>
<dbReference type="Proteomes" id="UP000615026">
    <property type="component" value="Unassembled WGS sequence"/>
</dbReference>
<keyword evidence="2" id="KW-1185">Reference proteome</keyword>
<gene>
    <name evidence="1" type="ORF">IQ260_04280</name>
</gene>
<dbReference type="AlphaFoldDB" id="A0A928WYM4"/>
<sequence>MLRESLKQEIDKLNDSQLRKIADFINSVKAQAQQLTQSMPFWQRATPVERADNFRRWVAQLPKTSITLSDKAFDRGDIYE</sequence>
<reference evidence="1" key="1">
    <citation type="submission" date="2020-10" db="EMBL/GenBank/DDBJ databases">
        <authorList>
            <person name="Castelo-Branco R."/>
            <person name="Eusebio N."/>
            <person name="Adriana R."/>
            <person name="Vieira A."/>
            <person name="Brugerolle De Fraissinette N."/>
            <person name="Rezende De Castro R."/>
            <person name="Schneider M.P."/>
            <person name="Vasconcelos V."/>
            <person name="Leao P.N."/>
        </authorList>
    </citation>
    <scope>NUCLEOTIDE SEQUENCE</scope>
    <source>
        <strain evidence="1">LEGE 11479</strain>
    </source>
</reference>
<protein>
    <recommendedName>
        <fullName evidence="3">DUF2281 domain-containing protein</fullName>
    </recommendedName>
</protein>
<organism evidence="1 2">
    <name type="scientific">Leptolyngbya cf. ectocarpi LEGE 11479</name>
    <dbReference type="NCBI Taxonomy" id="1828722"/>
    <lineage>
        <taxon>Bacteria</taxon>
        <taxon>Bacillati</taxon>
        <taxon>Cyanobacteriota</taxon>
        <taxon>Cyanophyceae</taxon>
        <taxon>Leptolyngbyales</taxon>
        <taxon>Leptolyngbyaceae</taxon>
        <taxon>Leptolyngbya group</taxon>
        <taxon>Leptolyngbya</taxon>
    </lineage>
</organism>
<name>A0A928WYM4_LEPEC</name>
<evidence type="ECO:0000313" key="2">
    <source>
        <dbReference type="Proteomes" id="UP000615026"/>
    </source>
</evidence>
<evidence type="ECO:0008006" key="3">
    <source>
        <dbReference type="Google" id="ProtNLM"/>
    </source>
</evidence>
<accession>A0A928WYM4</accession>
<proteinExistence type="predicted"/>